<keyword evidence="8" id="KW-1185">Reference proteome</keyword>
<dbReference type="InterPro" id="IPR033898">
    <property type="entry name" value="RNAP_AC19"/>
</dbReference>
<feature type="domain" description="DNA-directed RNA polymerase RBP11-like dimerisation" evidence="6">
    <location>
        <begin position="32"/>
        <end position="120"/>
    </location>
</feature>
<dbReference type="HAMAP" id="MF_00261">
    <property type="entry name" value="RNApol_arch_Rpo11"/>
    <property type="match status" value="1"/>
</dbReference>
<protein>
    <recommendedName>
        <fullName evidence="6">DNA-directed RNA polymerase RBP11-like dimerisation domain-containing protein</fullName>
    </recommendedName>
</protein>
<dbReference type="AlphaFoldDB" id="R4XFR4"/>
<dbReference type="STRING" id="1097556.R4XFR4"/>
<dbReference type="InterPro" id="IPR022905">
    <property type="entry name" value="Rpo11-like"/>
</dbReference>
<dbReference type="InterPro" id="IPR008193">
    <property type="entry name" value="RNA_pol_Rpb11_13-16kDa_CS"/>
</dbReference>
<keyword evidence="3" id="KW-0804">Transcription</keyword>
<evidence type="ECO:0000256" key="3">
    <source>
        <dbReference type="ARBA" id="ARBA00023163"/>
    </source>
</evidence>
<evidence type="ECO:0000256" key="4">
    <source>
        <dbReference type="ARBA" id="ARBA00023242"/>
    </source>
</evidence>
<dbReference type="GO" id="GO:0006362">
    <property type="term" value="P:transcription elongation by RNA polymerase I"/>
    <property type="evidence" value="ECO:0007669"/>
    <property type="project" value="TreeGrafter"/>
</dbReference>
<accession>R4XFR4</accession>
<comment type="subcellular location">
    <subcellularLocation>
        <location evidence="1">Nucleus</location>
    </subcellularLocation>
</comment>
<dbReference type="PANTHER" id="PTHR13946">
    <property type="entry name" value="DNA-DIRECTED RNA POLYMERASE I,II,III"/>
    <property type="match status" value="1"/>
</dbReference>
<evidence type="ECO:0000256" key="2">
    <source>
        <dbReference type="ARBA" id="ARBA00022478"/>
    </source>
</evidence>
<evidence type="ECO:0000256" key="5">
    <source>
        <dbReference type="ARBA" id="ARBA00025751"/>
    </source>
</evidence>
<evidence type="ECO:0000256" key="1">
    <source>
        <dbReference type="ARBA" id="ARBA00004123"/>
    </source>
</evidence>
<dbReference type="InterPro" id="IPR009025">
    <property type="entry name" value="RBP11-like_dimer"/>
</dbReference>
<dbReference type="VEuPathDB" id="FungiDB:TAPDE_005212"/>
<gene>
    <name evidence="7" type="ORF">TAPDE_005212</name>
</gene>
<dbReference type="Proteomes" id="UP000013776">
    <property type="component" value="Unassembled WGS sequence"/>
</dbReference>
<dbReference type="OrthoDB" id="510325at2759"/>
<comment type="caution">
    <text evidence="7">The sequence shown here is derived from an EMBL/GenBank/DDBJ whole genome shotgun (WGS) entry which is preliminary data.</text>
</comment>
<dbReference type="PANTHER" id="PTHR13946:SF28">
    <property type="entry name" value="DNA-DIRECTED RNA POLYMERASES I AND III SUBUNIT RPAC2"/>
    <property type="match status" value="1"/>
</dbReference>
<name>R4XFR4_TAPDE</name>
<dbReference type="GO" id="GO:0055029">
    <property type="term" value="C:nuclear DNA-directed RNA polymerase complex"/>
    <property type="evidence" value="ECO:0007669"/>
    <property type="project" value="UniProtKB-ARBA"/>
</dbReference>
<comment type="similarity">
    <text evidence="5">Belongs to the archaeal Rpo11/eukaryotic RPB11/RPC19 RNA polymerase subunit family.</text>
</comment>
<dbReference type="Gene3D" id="3.30.1360.10">
    <property type="entry name" value="RNA polymerase, RBP11-like subunit"/>
    <property type="match status" value="1"/>
</dbReference>
<dbReference type="GO" id="GO:0003899">
    <property type="term" value="F:DNA-directed RNA polymerase activity"/>
    <property type="evidence" value="ECO:0007669"/>
    <property type="project" value="InterPro"/>
</dbReference>
<dbReference type="GO" id="GO:0046983">
    <property type="term" value="F:protein dimerization activity"/>
    <property type="evidence" value="ECO:0007669"/>
    <property type="project" value="InterPro"/>
</dbReference>
<keyword evidence="2" id="KW-0240">DNA-directed RNA polymerase</keyword>
<proteinExistence type="inferred from homology"/>
<reference evidence="7 8" key="1">
    <citation type="journal article" date="2013" name="MBio">
        <title>Genome sequencing of the plant pathogen Taphrina deformans, the causal agent of peach leaf curl.</title>
        <authorList>
            <person name="Cisse O.H."/>
            <person name="Almeida J.M.G.C.F."/>
            <person name="Fonseca A."/>
            <person name="Kumar A.A."/>
            <person name="Salojaervi J."/>
            <person name="Overmyer K."/>
            <person name="Hauser P.M."/>
            <person name="Pagni M."/>
        </authorList>
    </citation>
    <scope>NUCLEOTIDE SEQUENCE [LARGE SCALE GENOMIC DNA]</scope>
    <source>
        <strain evidence="8">PYCC 5710 / ATCC 11124 / CBS 356.35 / IMI 108563 / JCM 9778 / NBRC 8474</strain>
    </source>
</reference>
<organism evidence="7 8">
    <name type="scientific">Taphrina deformans (strain PYCC 5710 / ATCC 11124 / CBS 356.35 / IMI 108563 / JCM 9778 / NBRC 8474)</name>
    <name type="common">Peach leaf curl fungus</name>
    <name type="synonym">Lalaria deformans</name>
    <dbReference type="NCBI Taxonomy" id="1097556"/>
    <lineage>
        <taxon>Eukaryota</taxon>
        <taxon>Fungi</taxon>
        <taxon>Dikarya</taxon>
        <taxon>Ascomycota</taxon>
        <taxon>Taphrinomycotina</taxon>
        <taxon>Taphrinomycetes</taxon>
        <taxon>Taphrinales</taxon>
        <taxon>Taphrinaceae</taxon>
        <taxon>Taphrina</taxon>
    </lineage>
</organism>
<dbReference type="Pfam" id="PF13656">
    <property type="entry name" value="RNA_pol_L_2"/>
    <property type="match status" value="1"/>
</dbReference>
<dbReference type="SUPFAM" id="SSF55257">
    <property type="entry name" value="RBP11-like subunits of RNA polymerase"/>
    <property type="match status" value="1"/>
</dbReference>
<dbReference type="eggNOG" id="KOG3438">
    <property type="taxonomic scope" value="Eukaryota"/>
</dbReference>
<dbReference type="GO" id="GO:0006383">
    <property type="term" value="P:transcription by RNA polymerase III"/>
    <property type="evidence" value="ECO:0007669"/>
    <property type="project" value="TreeGrafter"/>
</dbReference>
<dbReference type="EMBL" id="CAHR02000289">
    <property type="protein sequence ID" value="CCG84701.1"/>
    <property type="molecule type" value="Genomic_DNA"/>
</dbReference>
<dbReference type="CDD" id="cd07029">
    <property type="entry name" value="RNAP_I_III_AC19"/>
    <property type="match status" value="1"/>
</dbReference>
<dbReference type="PROSITE" id="PS01154">
    <property type="entry name" value="RNA_POL_L_13KD"/>
    <property type="match status" value="1"/>
</dbReference>
<dbReference type="GO" id="GO:0005736">
    <property type="term" value="C:RNA polymerase I complex"/>
    <property type="evidence" value="ECO:0007669"/>
    <property type="project" value="TreeGrafter"/>
</dbReference>
<keyword evidence="4" id="KW-0539">Nucleus</keyword>
<dbReference type="GO" id="GO:0003677">
    <property type="term" value="F:DNA binding"/>
    <property type="evidence" value="ECO:0007669"/>
    <property type="project" value="InterPro"/>
</dbReference>
<evidence type="ECO:0000313" key="7">
    <source>
        <dbReference type="EMBL" id="CCG84701.1"/>
    </source>
</evidence>
<sequence>MEGRQYLNLSKQQKLKTVGASLPGAATDGTASSFQLANEDHTLGNALRYMIMKNPLVEFCGYSIPHPSEPLLNIRIQTYPVDHPSFTPIPGRQKDEPYTALEALEKGLDDLMQLCDVMSETFQGELDAIGGGSDEEMQE</sequence>
<evidence type="ECO:0000313" key="8">
    <source>
        <dbReference type="Proteomes" id="UP000013776"/>
    </source>
</evidence>
<dbReference type="GO" id="GO:0005666">
    <property type="term" value="C:RNA polymerase III complex"/>
    <property type="evidence" value="ECO:0007669"/>
    <property type="project" value="TreeGrafter"/>
</dbReference>
<dbReference type="InterPro" id="IPR036603">
    <property type="entry name" value="RBP11-like"/>
</dbReference>
<evidence type="ECO:0000259" key="6">
    <source>
        <dbReference type="Pfam" id="PF13656"/>
    </source>
</evidence>